<comment type="caution">
    <text evidence="2">The sequence shown here is derived from an EMBL/GenBank/DDBJ whole genome shotgun (WGS) entry which is preliminary data.</text>
</comment>
<feature type="transmembrane region" description="Helical" evidence="1">
    <location>
        <begin position="6"/>
        <end position="27"/>
    </location>
</feature>
<protein>
    <submittedName>
        <fullName evidence="2">Competence type IV pilus minor pilin ComGD</fullName>
    </submittedName>
</protein>
<organism evidence="2 3">
    <name type="scientific">Scopulibacillus cellulosilyticus</name>
    <dbReference type="NCBI Taxonomy" id="2665665"/>
    <lineage>
        <taxon>Bacteria</taxon>
        <taxon>Bacillati</taxon>
        <taxon>Bacillota</taxon>
        <taxon>Bacilli</taxon>
        <taxon>Bacillales</taxon>
        <taxon>Sporolactobacillaceae</taxon>
        <taxon>Scopulibacillus</taxon>
    </lineage>
</organism>
<proteinExistence type="predicted"/>
<evidence type="ECO:0000313" key="2">
    <source>
        <dbReference type="EMBL" id="MFC7394265.1"/>
    </source>
</evidence>
<name>A0ABW2Q0Y4_9BACL</name>
<keyword evidence="3" id="KW-1185">Reference proteome</keyword>
<dbReference type="PIRSF" id="PIRSF021292">
    <property type="entry name" value="Competence_ComGD"/>
    <property type="match status" value="1"/>
</dbReference>
<evidence type="ECO:0000256" key="1">
    <source>
        <dbReference type="SAM" id="Phobius"/>
    </source>
</evidence>
<dbReference type="NCBIfam" id="NF040982">
    <property type="entry name" value="ComGD"/>
    <property type="match status" value="1"/>
</dbReference>
<dbReference type="InterPro" id="IPR045584">
    <property type="entry name" value="Pilin-like"/>
</dbReference>
<keyword evidence="1" id="KW-0812">Transmembrane</keyword>
<dbReference type="InterPro" id="IPR016785">
    <property type="entry name" value="ComGD"/>
</dbReference>
<keyword evidence="1" id="KW-1133">Transmembrane helix</keyword>
<reference evidence="3" key="1">
    <citation type="journal article" date="2019" name="Int. J. Syst. Evol. Microbiol.">
        <title>The Global Catalogue of Microorganisms (GCM) 10K type strain sequencing project: providing services to taxonomists for standard genome sequencing and annotation.</title>
        <authorList>
            <consortium name="The Broad Institute Genomics Platform"/>
            <consortium name="The Broad Institute Genome Sequencing Center for Infectious Disease"/>
            <person name="Wu L."/>
            <person name="Ma J."/>
        </authorList>
    </citation>
    <scope>NUCLEOTIDE SEQUENCE [LARGE SCALE GENOMIC DNA]</scope>
    <source>
        <strain evidence="3">CGMCC 1.16305</strain>
    </source>
</reference>
<sequence length="142" mass="16160">MNQDGFTLIETLIVASIAFIIIPISFVKFASVNQTQTLDYFVKQLKDALHHAQMTAMAEGKTVEVLFDDQNHLVRIQEGGDYIDSFHFDNDIEIEKGTQGKKVTFLSNGHIQKTGTVFIKLGLRQYKLVFLLGQGRYYVEKQ</sequence>
<dbReference type="RefSeq" id="WP_380967425.1">
    <property type="nucleotide sequence ID" value="NZ_JBHTCO010000019.1"/>
</dbReference>
<keyword evidence="1" id="KW-0472">Membrane</keyword>
<dbReference type="SUPFAM" id="SSF54523">
    <property type="entry name" value="Pili subunits"/>
    <property type="match status" value="1"/>
</dbReference>
<accession>A0ABW2Q0Y4</accession>
<evidence type="ECO:0000313" key="3">
    <source>
        <dbReference type="Proteomes" id="UP001596505"/>
    </source>
</evidence>
<dbReference type="EMBL" id="JBHTCO010000019">
    <property type="protein sequence ID" value="MFC7394265.1"/>
    <property type="molecule type" value="Genomic_DNA"/>
</dbReference>
<gene>
    <name evidence="2" type="primary">comGD</name>
    <name evidence="2" type="ORF">ACFQRG_15015</name>
</gene>
<dbReference type="Proteomes" id="UP001596505">
    <property type="component" value="Unassembled WGS sequence"/>
</dbReference>